<dbReference type="SMART" id="SM00432">
    <property type="entry name" value="MADS"/>
    <property type="match status" value="1"/>
</dbReference>
<comment type="subcellular location">
    <subcellularLocation>
        <location evidence="1">Nucleus</location>
    </subcellularLocation>
</comment>
<dbReference type="GO" id="GO:0045944">
    <property type="term" value="P:positive regulation of transcription by RNA polymerase II"/>
    <property type="evidence" value="ECO:0007669"/>
    <property type="project" value="InterPro"/>
</dbReference>
<dbReference type="PROSITE" id="PS50066">
    <property type="entry name" value="MADS_BOX_2"/>
    <property type="match status" value="1"/>
</dbReference>
<dbReference type="GO" id="GO:0000981">
    <property type="term" value="F:DNA-binding transcription factor activity, RNA polymerase II-specific"/>
    <property type="evidence" value="ECO:0007669"/>
    <property type="project" value="InterPro"/>
</dbReference>
<dbReference type="EMBL" id="LR746268">
    <property type="protein sequence ID" value="CAA7395775.1"/>
    <property type="molecule type" value="Genomic_DNA"/>
</dbReference>
<evidence type="ECO:0000256" key="1">
    <source>
        <dbReference type="ARBA" id="ARBA00004123"/>
    </source>
</evidence>
<accession>A0A7I8IPQ4</accession>
<dbReference type="Proteomes" id="UP000663760">
    <property type="component" value="Chromosome 5"/>
</dbReference>
<dbReference type="InterPro" id="IPR050142">
    <property type="entry name" value="MADS-box/MEF2_TF"/>
</dbReference>
<keyword evidence="3" id="KW-0238">DNA-binding</keyword>
<dbReference type="AlphaFoldDB" id="A0A7I8IPQ4"/>
<evidence type="ECO:0000256" key="4">
    <source>
        <dbReference type="ARBA" id="ARBA00023163"/>
    </source>
</evidence>
<evidence type="ECO:0000313" key="9">
    <source>
        <dbReference type="Proteomes" id="UP000663760"/>
    </source>
</evidence>
<keyword evidence="4" id="KW-0804">Transcription</keyword>
<evidence type="ECO:0000256" key="2">
    <source>
        <dbReference type="ARBA" id="ARBA00023015"/>
    </source>
</evidence>
<dbReference type="Pfam" id="PF00319">
    <property type="entry name" value="SRF-TF"/>
    <property type="match status" value="1"/>
</dbReference>
<dbReference type="PRINTS" id="PR00404">
    <property type="entry name" value="MADSDOMAIN"/>
</dbReference>
<keyword evidence="5" id="KW-0539">Nucleus</keyword>
<evidence type="ECO:0000256" key="5">
    <source>
        <dbReference type="ARBA" id="ARBA00023242"/>
    </source>
</evidence>
<dbReference type="OrthoDB" id="762064at2759"/>
<gene>
    <name evidence="7" type="ORF">SI7747_05005885</name>
    <name evidence="8" type="ORF">SI8410_05006438</name>
</gene>
<dbReference type="EMBL" id="LR743592">
    <property type="protein sequence ID" value="CAA2619716.1"/>
    <property type="molecule type" value="Genomic_DNA"/>
</dbReference>
<reference evidence="7" key="1">
    <citation type="submission" date="2019-12" db="EMBL/GenBank/DDBJ databases">
        <authorList>
            <person name="Scholz U."/>
            <person name="Mascher M."/>
            <person name="Fiebig A."/>
        </authorList>
    </citation>
    <scope>NUCLEOTIDE SEQUENCE</scope>
</reference>
<evidence type="ECO:0000256" key="3">
    <source>
        <dbReference type="ARBA" id="ARBA00023125"/>
    </source>
</evidence>
<dbReference type="InterPro" id="IPR002100">
    <property type="entry name" value="TF_MADSbox"/>
</dbReference>
<name>A0A7I8IPQ4_SPIIN</name>
<dbReference type="InterPro" id="IPR033897">
    <property type="entry name" value="SRF-like_MADS-box"/>
</dbReference>
<protein>
    <recommendedName>
        <fullName evidence="6">MADS-box domain-containing protein</fullName>
    </recommendedName>
</protein>
<dbReference type="GO" id="GO:0046983">
    <property type="term" value="F:protein dimerization activity"/>
    <property type="evidence" value="ECO:0007669"/>
    <property type="project" value="InterPro"/>
</dbReference>
<evidence type="ECO:0000313" key="7">
    <source>
        <dbReference type="EMBL" id="CAA2619716.1"/>
    </source>
</evidence>
<evidence type="ECO:0000259" key="6">
    <source>
        <dbReference type="PROSITE" id="PS50066"/>
    </source>
</evidence>
<keyword evidence="9" id="KW-1185">Reference proteome</keyword>
<sequence length="253" mass="28631">MSRKKVKLQWIANDAARRATFKKRRKGLLKKVQELSILCNIKACMVVYGPYDPQPEVWPSGGDEAAALLRGFRRLPEHEQSRRRLDQEGFLRLRAEKMREQIEKEKKASRELQVELLFAHCLNGARKVEDLPMEETTALACLVEMKLKEVNAKLDSLRGQQTNSTGGGALASPIVAPLQPLPPVDFLPEGGGGACQRLPELYMAAAEGMRRPDWIMEMMVPYSHLFYDGNYSAPALMDDGRSSWTIDPYFPFH</sequence>
<proteinExistence type="predicted"/>
<dbReference type="SUPFAM" id="SSF55455">
    <property type="entry name" value="SRF-like"/>
    <property type="match status" value="1"/>
</dbReference>
<dbReference type="GO" id="GO:0000987">
    <property type="term" value="F:cis-regulatory region sequence-specific DNA binding"/>
    <property type="evidence" value="ECO:0007669"/>
    <property type="project" value="InterPro"/>
</dbReference>
<organism evidence="7">
    <name type="scientific">Spirodela intermedia</name>
    <name type="common">Intermediate duckweed</name>
    <dbReference type="NCBI Taxonomy" id="51605"/>
    <lineage>
        <taxon>Eukaryota</taxon>
        <taxon>Viridiplantae</taxon>
        <taxon>Streptophyta</taxon>
        <taxon>Embryophyta</taxon>
        <taxon>Tracheophyta</taxon>
        <taxon>Spermatophyta</taxon>
        <taxon>Magnoliopsida</taxon>
        <taxon>Liliopsida</taxon>
        <taxon>Araceae</taxon>
        <taxon>Lemnoideae</taxon>
        <taxon>Spirodela</taxon>
    </lineage>
</organism>
<evidence type="ECO:0000313" key="8">
    <source>
        <dbReference type="EMBL" id="CAA7395775.1"/>
    </source>
</evidence>
<keyword evidence="2" id="KW-0805">Transcription regulation</keyword>
<dbReference type="PANTHER" id="PTHR48019">
    <property type="entry name" value="SERUM RESPONSE FACTOR HOMOLOG"/>
    <property type="match status" value="1"/>
</dbReference>
<dbReference type="CDD" id="cd00266">
    <property type="entry name" value="MADS_SRF_like"/>
    <property type="match status" value="1"/>
</dbReference>
<dbReference type="GO" id="GO:0005634">
    <property type="term" value="C:nucleus"/>
    <property type="evidence" value="ECO:0007669"/>
    <property type="project" value="UniProtKB-SubCell"/>
</dbReference>
<dbReference type="Gene3D" id="3.40.1810.10">
    <property type="entry name" value="Transcription factor, MADS-box"/>
    <property type="match status" value="1"/>
</dbReference>
<dbReference type="InterPro" id="IPR036879">
    <property type="entry name" value="TF_MADSbox_sf"/>
</dbReference>
<feature type="domain" description="MADS-box" evidence="6">
    <location>
        <begin position="1"/>
        <end position="49"/>
    </location>
</feature>